<gene>
    <name evidence="2" type="ORF">MARGE09_P1804</name>
</gene>
<dbReference type="Proteomes" id="UP001320119">
    <property type="component" value="Chromosome"/>
</dbReference>
<keyword evidence="3" id="KW-1185">Reference proteome</keyword>
<dbReference type="KEGG" id="marq:MARGE09_P1804"/>
<evidence type="ECO:0000259" key="1">
    <source>
        <dbReference type="SMART" id="SM00460"/>
    </source>
</evidence>
<evidence type="ECO:0000313" key="3">
    <source>
        <dbReference type="Proteomes" id="UP001320119"/>
    </source>
</evidence>
<proteinExistence type="predicted"/>
<name>A0AAN1WHB6_9GAMM</name>
<dbReference type="Pfam" id="PF01841">
    <property type="entry name" value="Transglut_core"/>
    <property type="match status" value="1"/>
</dbReference>
<dbReference type="InterPro" id="IPR038765">
    <property type="entry name" value="Papain-like_cys_pep_sf"/>
</dbReference>
<accession>A0AAN1WHB6</accession>
<dbReference type="RefSeq" id="WP_236987068.1">
    <property type="nucleotide sequence ID" value="NZ_AP023086.1"/>
</dbReference>
<dbReference type="SUPFAM" id="SSF54001">
    <property type="entry name" value="Cysteine proteinases"/>
    <property type="match status" value="1"/>
</dbReference>
<dbReference type="InterPro" id="IPR013589">
    <property type="entry name" value="Bac_transglu_N"/>
</dbReference>
<dbReference type="Pfam" id="PF08379">
    <property type="entry name" value="Bact_transglu_N"/>
    <property type="match status" value="1"/>
</dbReference>
<dbReference type="Gene3D" id="3.10.620.30">
    <property type="match status" value="1"/>
</dbReference>
<dbReference type="PANTHER" id="PTHR33490">
    <property type="entry name" value="BLR5614 PROTEIN-RELATED"/>
    <property type="match status" value="1"/>
</dbReference>
<protein>
    <recommendedName>
        <fullName evidence="1">Transglutaminase-like domain-containing protein</fullName>
    </recommendedName>
</protein>
<reference evidence="2 3" key="1">
    <citation type="journal article" date="2022" name="IScience">
        <title>An ultrasensitive nanofiber-based assay for enzymatic hydrolysis and deep-sea microbial degradation of cellulose.</title>
        <authorList>
            <person name="Tsudome M."/>
            <person name="Tachioka M."/>
            <person name="Miyazaki M."/>
            <person name="Uchimura K."/>
            <person name="Tsuda M."/>
            <person name="Takaki Y."/>
            <person name="Deguchi S."/>
        </authorList>
    </citation>
    <scope>NUCLEOTIDE SEQUENCE [LARGE SCALE GENOMIC DNA]</scope>
    <source>
        <strain evidence="2 3">GE09</strain>
    </source>
</reference>
<organism evidence="2 3">
    <name type="scientific">Marinagarivorans cellulosilyticus</name>
    <dbReference type="NCBI Taxonomy" id="2721545"/>
    <lineage>
        <taxon>Bacteria</taxon>
        <taxon>Pseudomonadati</taxon>
        <taxon>Pseudomonadota</taxon>
        <taxon>Gammaproteobacteria</taxon>
        <taxon>Cellvibrionales</taxon>
        <taxon>Cellvibrionaceae</taxon>
        <taxon>Marinagarivorans</taxon>
    </lineage>
</organism>
<dbReference type="PANTHER" id="PTHR33490:SF7">
    <property type="entry name" value="BLR2979 PROTEIN"/>
    <property type="match status" value="1"/>
</dbReference>
<feature type="domain" description="Transglutaminase-like" evidence="1">
    <location>
        <begin position="177"/>
        <end position="247"/>
    </location>
</feature>
<dbReference type="EMBL" id="AP023086">
    <property type="protein sequence ID" value="BCD97603.1"/>
    <property type="molecule type" value="Genomic_DNA"/>
</dbReference>
<dbReference type="InterPro" id="IPR002931">
    <property type="entry name" value="Transglutaminase-like"/>
</dbReference>
<dbReference type="AlphaFoldDB" id="A0AAN1WHB6"/>
<evidence type="ECO:0000313" key="2">
    <source>
        <dbReference type="EMBL" id="BCD97603.1"/>
    </source>
</evidence>
<sequence>MLYRICHITEYLYNAPVSHCYNLAHIIPRTSHRQKCISTDISINPTAAFKSIRDDYFGNRAYHFEIQRSHKKLVLTATSKVETREQFYDAKLDAGTTCADAWQLLSYAKEAEFLFAREFLLESPMIKLQSALREYAEPLFTPEKPLLQAVMELTQLIFREFKYSPEATTIATPLEEVLEKKQGVCQDFAHLQIGCLRAMGIPAKYVSGYIETLPAPGEVKLVGSDATHAWVSAFCPGQGWVEFDPTNNCIAAEQHVLTAWGRDYYDVTPLKGVIFGGGESPILNVSVDVARI</sequence>
<dbReference type="SMART" id="SM00460">
    <property type="entry name" value="TGc"/>
    <property type="match status" value="1"/>
</dbReference>